<evidence type="ECO:0000313" key="4">
    <source>
        <dbReference type="Proteomes" id="UP000010556"/>
    </source>
</evidence>
<reference evidence="4" key="1">
    <citation type="journal article" date="2013" name="Science">
        <title>Comparative analysis of bat genomes provides insight into the evolution of flight and immunity.</title>
        <authorList>
            <person name="Zhang G."/>
            <person name="Cowled C."/>
            <person name="Shi Z."/>
            <person name="Huang Z."/>
            <person name="Bishop-Lilly K.A."/>
            <person name="Fang X."/>
            <person name="Wynne J.W."/>
            <person name="Xiong Z."/>
            <person name="Baker M.L."/>
            <person name="Zhao W."/>
            <person name="Tachedjian M."/>
            <person name="Zhu Y."/>
            <person name="Zhou P."/>
            <person name="Jiang X."/>
            <person name="Ng J."/>
            <person name="Yang L."/>
            <person name="Wu L."/>
            <person name="Xiao J."/>
            <person name="Feng Y."/>
            <person name="Chen Y."/>
            <person name="Sun X."/>
            <person name="Zhang Y."/>
            <person name="Marsh G.A."/>
            <person name="Crameri G."/>
            <person name="Broder C.C."/>
            <person name="Frey K.G."/>
            <person name="Wang L.F."/>
            <person name="Wang J."/>
        </authorList>
    </citation>
    <scope>NUCLEOTIDE SEQUENCE [LARGE SCALE GENOMIC DNA]</scope>
</reference>
<keyword evidence="4" id="KW-1185">Reference proteome</keyword>
<feature type="compositionally biased region" description="Polar residues" evidence="2">
    <location>
        <begin position="287"/>
        <end position="299"/>
    </location>
</feature>
<dbReference type="Proteomes" id="UP000010556">
    <property type="component" value="Unassembled WGS sequence"/>
</dbReference>
<sequence>MKGSQTEFEQQERLFAMLEQKNGEIKHLLSEIRNLEKFMSLYESMESKPSDNSGTLKDTTYYTDLLQIKLDNSNKENESTKGELSIQRMNALFESQRALDIERKLFANERCLQFSQSENMKLRAKIDELKLKYEPEEKIEVPVLKTRREVLPVDTTTPNNVCSNGAVGEEVSRSPSQKEEAQSCTSNLKDNNLQIEKTVAVNILGITLSPHKNLTVNIQPTKEKKYVKLVEVPAMSERSGNSLGNSPDSHRLATESKLQTEVTEEKETARKLEKKTCKKSHPVLYVSSKSTPETQCAQQ</sequence>
<dbReference type="AlphaFoldDB" id="L5M477"/>
<proteinExistence type="predicted"/>
<dbReference type="GO" id="GO:0000940">
    <property type="term" value="C:outer kinetochore"/>
    <property type="evidence" value="ECO:0007669"/>
    <property type="project" value="TreeGrafter"/>
</dbReference>
<feature type="region of interest" description="Disordered" evidence="2">
    <location>
        <begin position="235"/>
        <end position="299"/>
    </location>
</feature>
<dbReference type="GO" id="GO:0000922">
    <property type="term" value="C:spindle pole"/>
    <property type="evidence" value="ECO:0007669"/>
    <property type="project" value="TreeGrafter"/>
</dbReference>
<dbReference type="GO" id="GO:0000132">
    <property type="term" value="P:establishment of mitotic spindle orientation"/>
    <property type="evidence" value="ECO:0007669"/>
    <property type="project" value="TreeGrafter"/>
</dbReference>
<dbReference type="GO" id="GO:0043515">
    <property type="term" value="F:kinetochore binding"/>
    <property type="evidence" value="ECO:0007669"/>
    <property type="project" value="TreeGrafter"/>
</dbReference>
<accession>L5M477</accession>
<dbReference type="OrthoDB" id="2121607at2759"/>
<evidence type="ECO:0000313" key="3">
    <source>
        <dbReference type="EMBL" id="ELK32493.1"/>
    </source>
</evidence>
<name>L5M477_MYODS</name>
<dbReference type="InterPro" id="IPR051149">
    <property type="entry name" value="Spindly/BICDR_Dynein_Adapter"/>
</dbReference>
<dbReference type="GO" id="GO:0034501">
    <property type="term" value="P:protein localization to kinetochore"/>
    <property type="evidence" value="ECO:0007669"/>
    <property type="project" value="TreeGrafter"/>
</dbReference>
<gene>
    <name evidence="3" type="ORF">MDA_GLEAN10002075</name>
</gene>
<evidence type="ECO:0000256" key="2">
    <source>
        <dbReference type="SAM" id="MobiDB-lite"/>
    </source>
</evidence>
<dbReference type="eggNOG" id="ENOG502S27G">
    <property type="taxonomic scope" value="Eukaryota"/>
</dbReference>
<evidence type="ECO:0000256" key="1">
    <source>
        <dbReference type="ARBA" id="ARBA00023054"/>
    </source>
</evidence>
<dbReference type="PANTHER" id="PTHR32123">
    <property type="entry name" value="BICD FAMILY-LIKE CARGO ADAPTER"/>
    <property type="match status" value="1"/>
</dbReference>
<feature type="compositionally biased region" description="Basic and acidic residues" evidence="2">
    <location>
        <begin position="263"/>
        <end position="275"/>
    </location>
</feature>
<organism evidence="3 4">
    <name type="scientific">Myotis davidii</name>
    <name type="common">David's myotis</name>
    <dbReference type="NCBI Taxonomy" id="225400"/>
    <lineage>
        <taxon>Eukaryota</taxon>
        <taxon>Metazoa</taxon>
        <taxon>Chordata</taxon>
        <taxon>Craniata</taxon>
        <taxon>Vertebrata</taxon>
        <taxon>Euteleostomi</taxon>
        <taxon>Mammalia</taxon>
        <taxon>Eutheria</taxon>
        <taxon>Laurasiatheria</taxon>
        <taxon>Chiroptera</taxon>
        <taxon>Yangochiroptera</taxon>
        <taxon>Vespertilionidae</taxon>
        <taxon>Myotis</taxon>
    </lineage>
</organism>
<dbReference type="KEGG" id="myd:102755640"/>
<dbReference type="PANTHER" id="PTHR32123:SF9">
    <property type="entry name" value="PROTEIN SPINDLY"/>
    <property type="match status" value="1"/>
</dbReference>
<keyword evidence="1" id="KW-0175">Coiled coil</keyword>
<feature type="compositionally biased region" description="Polar residues" evidence="2">
    <location>
        <begin position="238"/>
        <end position="247"/>
    </location>
</feature>
<dbReference type="EMBL" id="KB105268">
    <property type="protein sequence ID" value="ELK32493.1"/>
    <property type="molecule type" value="Genomic_DNA"/>
</dbReference>
<protein>
    <submittedName>
        <fullName evidence="3">Protein Spindly</fullName>
    </submittedName>
</protein>
<dbReference type="GO" id="GO:0007080">
    <property type="term" value="P:mitotic metaphase chromosome alignment"/>
    <property type="evidence" value="ECO:0007669"/>
    <property type="project" value="TreeGrafter"/>
</dbReference>